<dbReference type="PANTHER" id="PTHR11412">
    <property type="entry name" value="MACROGLOBULIN / COMPLEMENT"/>
    <property type="match status" value="1"/>
</dbReference>
<dbReference type="SMART" id="SM01361">
    <property type="entry name" value="A2M_recep"/>
    <property type="match status" value="1"/>
</dbReference>
<keyword evidence="3" id="KW-0722">Serine protease inhibitor</keyword>
<organism evidence="7 8">
    <name type="scientific">Acropora cervicornis</name>
    <name type="common">Staghorn coral</name>
    <dbReference type="NCBI Taxonomy" id="6130"/>
    <lineage>
        <taxon>Eukaryota</taxon>
        <taxon>Metazoa</taxon>
        <taxon>Cnidaria</taxon>
        <taxon>Anthozoa</taxon>
        <taxon>Hexacorallia</taxon>
        <taxon>Scleractinia</taxon>
        <taxon>Astrocoeniina</taxon>
        <taxon>Acroporidae</taxon>
        <taxon>Acropora</taxon>
    </lineage>
</organism>
<dbReference type="SMART" id="SM01359">
    <property type="entry name" value="A2M_N_2"/>
    <property type="match status" value="1"/>
</dbReference>
<dbReference type="Gene3D" id="2.60.40.690">
    <property type="entry name" value="Alpha-macroglobulin, receptor-binding domain"/>
    <property type="match status" value="1"/>
</dbReference>
<evidence type="ECO:0000259" key="6">
    <source>
        <dbReference type="SMART" id="SM01361"/>
    </source>
</evidence>
<dbReference type="SUPFAM" id="SSF48239">
    <property type="entry name" value="Terpenoid cyclases/Protein prenyltransferases"/>
    <property type="match status" value="1"/>
</dbReference>
<reference evidence="7" key="2">
    <citation type="journal article" date="2023" name="Science">
        <title>Genomic signatures of disease resistance in endangered staghorn corals.</title>
        <authorList>
            <person name="Vollmer S.V."/>
            <person name="Selwyn J.D."/>
            <person name="Despard B.A."/>
            <person name="Roesel C.L."/>
        </authorList>
    </citation>
    <scope>NUCLEOTIDE SEQUENCE</scope>
    <source>
        <strain evidence="7">K2</strain>
    </source>
</reference>
<feature type="domain" description="Alpha-macroglobulin receptor-binding" evidence="6">
    <location>
        <begin position="807"/>
        <end position="894"/>
    </location>
</feature>
<dbReference type="Gene3D" id="2.60.40.1930">
    <property type="match status" value="1"/>
</dbReference>
<dbReference type="SMART" id="SM01360">
    <property type="entry name" value="A2M"/>
    <property type="match status" value="1"/>
</dbReference>
<keyword evidence="2" id="KW-0646">Protease inhibitor</keyword>
<evidence type="ECO:0000313" key="7">
    <source>
        <dbReference type="EMBL" id="KAK2568086.1"/>
    </source>
</evidence>
<dbReference type="Pfam" id="PF00207">
    <property type="entry name" value="A2M"/>
    <property type="match status" value="1"/>
</dbReference>
<feature type="non-terminal residue" evidence="7">
    <location>
        <position position="1"/>
    </location>
</feature>
<dbReference type="SUPFAM" id="SSF81296">
    <property type="entry name" value="E set domains"/>
    <property type="match status" value="1"/>
</dbReference>
<dbReference type="AlphaFoldDB" id="A0AAD9QVZ6"/>
<dbReference type="PANTHER" id="PTHR11412:SF171">
    <property type="entry name" value="PREGNANCY ZONE PROTEIN-LIKE PROTEIN"/>
    <property type="match status" value="1"/>
</dbReference>
<dbReference type="Gene3D" id="2.20.130.20">
    <property type="match status" value="1"/>
</dbReference>
<proteinExistence type="inferred from homology"/>
<dbReference type="InterPro" id="IPR050473">
    <property type="entry name" value="A2M/Complement_sys"/>
</dbReference>
<dbReference type="GO" id="GO:0004867">
    <property type="term" value="F:serine-type endopeptidase inhibitor activity"/>
    <property type="evidence" value="ECO:0007669"/>
    <property type="project" value="UniProtKB-KW"/>
</dbReference>
<name>A0AAD9QVZ6_ACRCE</name>
<evidence type="ECO:0000256" key="2">
    <source>
        <dbReference type="ARBA" id="ARBA00022690"/>
    </source>
</evidence>
<dbReference type="InterPro" id="IPR001599">
    <property type="entry name" value="Macroglobln_a2"/>
</dbReference>
<feature type="domain" description="Alpha-2-macroglobulin" evidence="5">
    <location>
        <begin position="355"/>
        <end position="446"/>
    </location>
</feature>
<comment type="similarity">
    <text evidence="1">Belongs to the protease inhibitor I39 (alpha-2-macroglobulin) family.</text>
</comment>
<evidence type="ECO:0000256" key="3">
    <source>
        <dbReference type="ARBA" id="ARBA00022900"/>
    </source>
</evidence>
<dbReference type="Gene3D" id="1.50.10.20">
    <property type="match status" value="2"/>
</dbReference>
<dbReference type="InterPro" id="IPR011625">
    <property type="entry name" value="A2M_N_BRD"/>
</dbReference>
<dbReference type="InterPro" id="IPR013783">
    <property type="entry name" value="Ig-like_fold"/>
</dbReference>
<feature type="domain" description="Alpha-2-macroglobulin bait region" evidence="4">
    <location>
        <begin position="75"/>
        <end position="234"/>
    </location>
</feature>
<dbReference type="Pfam" id="PF07703">
    <property type="entry name" value="A2M_BRD"/>
    <property type="match status" value="1"/>
</dbReference>
<comment type="caution">
    <text evidence="7">The sequence shown here is derived from an EMBL/GenBank/DDBJ whole genome shotgun (WGS) entry which is preliminary data.</text>
</comment>
<keyword evidence="8" id="KW-1185">Reference proteome</keyword>
<dbReference type="Pfam" id="PF07677">
    <property type="entry name" value="A2M_recep"/>
    <property type="match status" value="1"/>
</dbReference>
<dbReference type="InterPro" id="IPR008930">
    <property type="entry name" value="Terpenoid_cyclase/PrenylTrfase"/>
</dbReference>
<accession>A0AAD9QVZ6</accession>
<reference evidence="7" key="1">
    <citation type="journal article" date="2023" name="G3 (Bethesda)">
        <title>Whole genome assembly and annotation of the endangered Caribbean coral Acropora cervicornis.</title>
        <authorList>
            <person name="Selwyn J.D."/>
            <person name="Vollmer S.V."/>
        </authorList>
    </citation>
    <scope>NUCLEOTIDE SEQUENCE</scope>
    <source>
        <strain evidence="7">K2</strain>
    </source>
</reference>
<dbReference type="InterPro" id="IPR036595">
    <property type="entry name" value="A-macroglobulin_rcpt-bd_sf"/>
</dbReference>
<evidence type="ECO:0000259" key="4">
    <source>
        <dbReference type="SMART" id="SM01359"/>
    </source>
</evidence>
<protein>
    <submittedName>
        <fullName evidence="7">Ovostatin</fullName>
    </submittedName>
</protein>
<dbReference type="Gene3D" id="2.60.40.10">
    <property type="entry name" value="Immunoglobulins"/>
    <property type="match status" value="1"/>
</dbReference>
<dbReference type="EMBL" id="JARQWQ010000013">
    <property type="protein sequence ID" value="KAK2568086.1"/>
    <property type="molecule type" value="Genomic_DNA"/>
</dbReference>
<evidence type="ECO:0000313" key="8">
    <source>
        <dbReference type="Proteomes" id="UP001249851"/>
    </source>
</evidence>
<dbReference type="InterPro" id="IPR009048">
    <property type="entry name" value="A-macroglobulin_rcpt-bd"/>
</dbReference>
<dbReference type="GO" id="GO:0005615">
    <property type="term" value="C:extracellular space"/>
    <property type="evidence" value="ECO:0007669"/>
    <property type="project" value="InterPro"/>
</dbReference>
<dbReference type="Proteomes" id="UP001249851">
    <property type="component" value="Unassembled WGS sequence"/>
</dbReference>
<dbReference type="InterPro" id="IPR011626">
    <property type="entry name" value="Alpha-macroglobulin_TED"/>
</dbReference>
<dbReference type="Pfam" id="PF07678">
    <property type="entry name" value="TED_complement"/>
    <property type="match status" value="2"/>
</dbReference>
<dbReference type="InterPro" id="IPR014756">
    <property type="entry name" value="Ig_E-set"/>
</dbReference>
<dbReference type="Gene3D" id="6.20.50.160">
    <property type="match status" value="1"/>
</dbReference>
<evidence type="ECO:0000259" key="5">
    <source>
        <dbReference type="SMART" id="SM01360"/>
    </source>
</evidence>
<gene>
    <name evidence="7" type="ORF">P5673_008012</name>
</gene>
<sequence length="907" mass="101346">QVRATLIDGTPLEGVPVKITVKAKTFTSDCNWELRSWSSTPECRQVFRGAYIVPADGIVNFVVPNASISRQTRFLKIKASYQTSSASFTVNKAWSSPSNSFVEMAKLTSPQVVFSRGKLVAHGRKLYMVDYEKSMTTSTDYKMKSMFISQGFLEFNVTHEMVPSCRILLFYVREDKETVAATMQFNTEATLENEVKIQFADTQRQPGEKTRLIIKAAQGSKVAITAVDRSVHLLEEGNELSEADDSGVIYFSDLKIKTAKCRDFSYKYQRFRRRRRYRFDFFGGGYFGHFPFGRFSMFRTGRGNDIHSPSGGIGGGGPLPDMEAMEMRNYDNNGNAKQSATKRKPVNVWREFPETWLWTEQVVNDRSGKMVLSVKVPDTITSWVASAFAMSNSSGLGISKPTSLKVFQPFFVSLTLPYSVIRGEEVSVIATVFNYENKCLAIRLSLEDSLSYRITSVHSYDLCVCSNEAKSVHFGIVPKALGQVPLSLFAKDINNSSACGKDTAQMHLGVSDTVIRKLLVEPEGVRQEYTYSTLVCLKNPQNESPFKDDIEISLPDNVVPGSVNAIISTVGYQRELTYKRNDGSYSAFGKKDSEGNMWYANNGGVTTEATLTAFVTVSLLESGMSPENEIIQAALNCLKSSFQSNLTDSYTLSLFAYTFTLAKDPQSSVLFASLKEKAIIEGRLMHWENVKEISNSRSNESFWWNPYLQAPAADIEMTSYALMTYVLLAEDDPSMIGDAMPIVRWLTKQRNALGGFASTQVPSSILPIKKLPFKVNGEGCALVQSGELLCLPLEMFITAEWLKDGTSNMAVVDVKLVSGYQVDEDSLKKLLNVRSLGIKRYEMEGQHVILYLDEIDKVSFSFKIYQSAVVKETKPAAVTVYDYYETDLSATKMYKITKDLCGPDEMP</sequence>
<evidence type="ECO:0000256" key="1">
    <source>
        <dbReference type="ARBA" id="ARBA00010952"/>
    </source>
</evidence>
<dbReference type="SUPFAM" id="SSF49410">
    <property type="entry name" value="Alpha-macroglobulin receptor domain"/>
    <property type="match status" value="1"/>
</dbReference>